<evidence type="ECO:0000256" key="2">
    <source>
        <dbReference type="HAMAP-Rule" id="MF_01867"/>
    </source>
</evidence>
<protein>
    <recommendedName>
        <fullName evidence="2">Putative cysteine ligase BshC</fullName>
        <ecNumber evidence="2">6.-.-.-</ecNumber>
    </recommendedName>
</protein>
<gene>
    <name evidence="2" type="primary">bshC</name>
    <name evidence="5" type="ORF">SAMN04490243_2273</name>
</gene>
<organism evidence="5 6">
    <name type="scientific">Robiginitalea myxolifaciens</name>
    <dbReference type="NCBI Taxonomy" id="400055"/>
    <lineage>
        <taxon>Bacteria</taxon>
        <taxon>Pseudomonadati</taxon>
        <taxon>Bacteroidota</taxon>
        <taxon>Flavobacteriia</taxon>
        <taxon>Flavobacteriales</taxon>
        <taxon>Flavobacteriaceae</taxon>
        <taxon>Robiginitalea</taxon>
    </lineage>
</organism>
<feature type="domain" description="Bacillithiol biosynthesis BshC N-terminal Rossmann-like" evidence="3">
    <location>
        <begin position="1"/>
        <end position="375"/>
    </location>
</feature>
<sequence>MQLHKIPYQDTGYFSGLIADYLDRKASLKPFYNRFPALAEFEAQCEEKQGSFPQEHREVLVRELQDQYRELKVSEETLLHIESLSDSKTFTVVTGHQLNLFTGPLYFHYKIATAIGLCRRLREAYPQYNFVPVYWMATEDHDFEEINHFNFTGKEFRWNRPSGGAVGRMDTDGLQAVLEAFSGELGQGKAADRLRELFTSAYLKDMDLASATRYLVNELFGPEGLVIIDADRPALKKLFIPHMRQDLLEHMAYDTVSRDAEALGKVDQNYPIQVNPREINLFYLTEGSRERIVKEGEQYGVLNTSISFSKEELLADLEEHPERYSPNVITRPLYQEVILPNLCYIGGGGELAYWLELHGYFKKSAIPFPILLLRNSALFISDKKVQKAGKLNLSIQELFQKQNTLINRKIRQISNIDIDFSPQRKHLKEQFEAMHELAAQTDPSFLGAVRAQEKKQLNGLDHLEKRLLKAQKRKLKDQVNRMVELQNDLFPGQGLQERNRNFAELYLELGDNWVPALLEGLNPLELVFTVFEYPR</sequence>
<dbReference type="HAMAP" id="MF_01867">
    <property type="entry name" value="BshC"/>
    <property type="match status" value="1"/>
</dbReference>
<keyword evidence="1 2" id="KW-0436">Ligase</keyword>
<dbReference type="RefSeq" id="WP_092982694.1">
    <property type="nucleotide sequence ID" value="NZ_FOYQ01000002.1"/>
</dbReference>
<evidence type="ECO:0000313" key="5">
    <source>
        <dbReference type="EMBL" id="SFR49554.1"/>
    </source>
</evidence>
<dbReference type="GO" id="GO:0016874">
    <property type="term" value="F:ligase activity"/>
    <property type="evidence" value="ECO:0007669"/>
    <property type="project" value="UniProtKB-UniRule"/>
</dbReference>
<dbReference type="OrthoDB" id="9765151at2"/>
<feature type="domain" description="Bacillithiol biosynthesis BshC C-terminal coiled-coil" evidence="4">
    <location>
        <begin position="377"/>
        <end position="532"/>
    </location>
</feature>
<dbReference type="Proteomes" id="UP000199534">
    <property type="component" value="Unassembled WGS sequence"/>
</dbReference>
<evidence type="ECO:0000259" key="3">
    <source>
        <dbReference type="Pfam" id="PF10079"/>
    </source>
</evidence>
<dbReference type="EMBL" id="FOYQ01000002">
    <property type="protein sequence ID" value="SFR49554.1"/>
    <property type="molecule type" value="Genomic_DNA"/>
</dbReference>
<accession>A0A1I6H572</accession>
<dbReference type="InterPro" id="IPR011199">
    <property type="entry name" value="Bacillithiol_biosynth_BshC"/>
</dbReference>
<keyword evidence="6" id="KW-1185">Reference proteome</keyword>
<evidence type="ECO:0000313" key="6">
    <source>
        <dbReference type="Proteomes" id="UP000199534"/>
    </source>
</evidence>
<dbReference type="EC" id="6.-.-.-" evidence="2"/>
<dbReference type="STRING" id="400055.SAMN04490243_2273"/>
<dbReference type="InterPro" id="IPR055399">
    <property type="entry name" value="CC_BshC"/>
</dbReference>
<dbReference type="InterPro" id="IPR055398">
    <property type="entry name" value="Rossmann-like_BshC"/>
</dbReference>
<proteinExistence type="inferred from homology"/>
<evidence type="ECO:0000259" key="4">
    <source>
        <dbReference type="Pfam" id="PF24850"/>
    </source>
</evidence>
<dbReference type="PIRSF" id="PIRSF012535">
    <property type="entry name" value="UCP012535"/>
    <property type="match status" value="1"/>
</dbReference>
<dbReference type="Pfam" id="PF24850">
    <property type="entry name" value="CC_BshC"/>
    <property type="match status" value="1"/>
</dbReference>
<dbReference type="AlphaFoldDB" id="A0A1I6H572"/>
<name>A0A1I6H572_9FLAO</name>
<dbReference type="NCBIfam" id="TIGR03998">
    <property type="entry name" value="thiol_BshC"/>
    <property type="match status" value="1"/>
</dbReference>
<evidence type="ECO:0000256" key="1">
    <source>
        <dbReference type="ARBA" id="ARBA00022598"/>
    </source>
</evidence>
<reference evidence="5 6" key="1">
    <citation type="submission" date="2016-10" db="EMBL/GenBank/DDBJ databases">
        <authorList>
            <person name="de Groot N.N."/>
        </authorList>
    </citation>
    <scope>NUCLEOTIDE SEQUENCE [LARGE SCALE GENOMIC DNA]</scope>
    <source>
        <strain evidence="5 6">DSM 21019</strain>
    </source>
</reference>
<dbReference type="Pfam" id="PF10079">
    <property type="entry name" value="Rossmann-like_BshC"/>
    <property type="match status" value="1"/>
</dbReference>
<comment type="similarity">
    <text evidence="2">Belongs to the BshC family.</text>
</comment>